<dbReference type="Pfam" id="PF00078">
    <property type="entry name" value="RVT_1"/>
    <property type="match status" value="1"/>
</dbReference>
<feature type="region of interest" description="Disordered" evidence="14">
    <location>
        <begin position="308"/>
        <end position="482"/>
    </location>
</feature>
<keyword evidence="12" id="KW-0863">Zinc-finger</keyword>
<dbReference type="Pfam" id="PF00098">
    <property type="entry name" value="zf-CCHC"/>
    <property type="match status" value="1"/>
</dbReference>
<dbReference type="Gene3D" id="1.10.510.10">
    <property type="entry name" value="Transferase(Phosphotransferase) domain 1"/>
    <property type="match status" value="1"/>
</dbReference>
<feature type="compositionally biased region" description="Polar residues" evidence="14">
    <location>
        <begin position="1811"/>
        <end position="1822"/>
    </location>
</feature>
<feature type="domain" description="Reverse transcriptase" evidence="18">
    <location>
        <begin position="757"/>
        <end position="1027"/>
    </location>
</feature>
<keyword evidence="12" id="KW-0862">Zinc</keyword>
<keyword evidence="4" id="KW-0140">cGMP</keyword>
<feature type="compositionally biased region" description="Basic residues" evidence="14">
    <location>
        <begin position="455"/>
        <end position="470"/>
    </location>
</feature>
<dbReference type="SUPFAM" id="SSF51206">
    <property type="entry name" value="cAMP-binding domain-like"/>
    <property type="match status" value="2"/>
</dbReference>
<dbReference type="Pfam" id="PF00069">
    <property type="entry name" value="Pkinase"/>
    <property type="match status" value="1"/>
</dbReference>
<dbReference type="PANTHER" id="PTHR24353">
    <property type="entry name" value="CYCLIC NUCLEOTIDE-DEPENDENT PROTEIN KINASE"/>
    <property type="match status" value="1"/>
</dbReference>
<protein>
    <recommendedName>
        <fullName evidence="2">cGMP-dependent protein kinase</fullName>
        <ecNumber evidence="2">2.7.11.12</ecNumber>
    </recommendedName>
</protein>
<dbReference type="Gene3D" id="4.10.60.10">
    <property type="entry name" value="Zinc finger, CCHC-type"/>
    <property type="match status" value="1"/>
</dbReference>
<feature type="domain" description="AGC-kinase C-terminal" evidence="19">
    <location>
        <begin position="1787"/>
        <end position="1834"/>
    </location>
</feature>
<dbReference type="PROSITE" id="PS51285">
    <property type="entry name" value="AGC_KINASE_CTER"/>
    <property type="match status" value="1"/>
</dbReference>
<evidence type="ECO:0000259" key="19">
    <source>
        <dbReference type="PROSITE" id="PS51285"/>
    </source>
</evidence>
<dbReference type="PANTHER" id="PTHR24353:SF68">
    <property type="match status" value="1"/>
</dbReference>
<dbReference type="InterPro" id="IPR000595">
    <property type="entry name" value="cNMP-bd_dom"/>
</dbReference>
<organism evidence="20 21">
    <name type="scientific">Hemibagrus guttatus</name>
    <dbReference type="NCBI Taxonomy" id="175788"/>
    <lineage>
        <taxon>Eukaryota</taxon>
        <taxon>Metazoa</taxon>
        <taxon>Chordata</taxon>
        <taxon>Craniata</taxon>
        <taxon>Vertebrata</taxon>
        <taxon>Euteleostomi</taxon>
        <taxon>Actinopterygii</taxon>
        <taxon>Neopterygii</taxon>
        <taxon>Teleostei</taxon>
        <taxon>Ostariophysi</taxon>
        <taxon>Siluriformes</taxon>
        <taxon>Bagridae</taxon>
        <taxon>Hemibagrus</taxon>
    </lineage>
</organism>
<dbReference type="GO" id="GO:0004692">
    <property type="term" value="F:cGMP-dependent protein kinase activity"/>
    <property type="evidence" value="ECO:0007669"/>
    <property type="project" value="UniProtKB-EC"/>
</dbReference>
<evidence type="ECO:0000256" key="13">
    <source>
        <dbReference type="SAM" id="Coils"/>
    </source>
</evidence>
<feature type="domain" description="Cyclic nucleotide-binding" evidence="16">
    <location>
        <begin position="1437"/>
        <end position="1511"/>
    </location>
</feature>
<comment type="catalytic activity">
    <reaction evidence="10">
        <text>L-threonyl-[protein] + ATP = O-phospho-L-threonyl-[protein] + ADP + H(+)</text>
        <dbReference type="Rhea" id="RHEA:46608"/>
        <dbReference type="Rhea" id="RHEA-COMP:11060"/>
        <dbReference type="Rhea" id="RHEA-COMP:11605"/>
        <dbReference type="ChEBI" id="CHEBI:15378"/>
        <dbReference type="ChEBI" id="CHEBI:30013"/>
        <dbReference type="ChEBI" id="CHEBI:30616"/>
        <dbReference type="ChEBI" id="CHEBI:61977"/>
        <dbReference type="ChEBI" id="CHEBI:456216"/>
        <dbReference type="EC" id="2.7.11.12"/>
    </reaction>
</comment>
<dbReference type="GO" id="GO:0005524">
    <property type="term" value="F:ATP binding"/>
    <property type="evidence" value="ECO:0007669"/>
    <property type="project" value="UniProtKB-KW"/>
</dbReference>
<dbReference type="InterPro" id="IPR000477">
    <property type="entry name" value="RT_dom"/>
</dbReference>
<evidence type="ECO:0000256" key="9">
    <source>
        <dbReference type="ARBA" id="ARBA00022992"/>
    </source>
</evidence>
<keyword evidence="5" id="KW-0808">Transferase</keyword>
<accession>A0AAE0R2E3</accession>
<dbReference type="InterPro" id="IPR000719">
    <property type="entry name" value="Prot_kinase_dom"/>
</dbReference>
<dbReference type="InterPro" id="IPR000961">
    <property type="entry name" value="AGC-kinase_C"/>
</dbReference>
<evidence type="ECO:0000256" key="1">
    <source>
        <dbReference type="ARBA" id="ARBA00006352"/>
    </source>
</evidence>
<dbReference type="InterPro" id="IPR001878">
    <property type="entry name" value="Znf_CCHC"/>
</dbReference>
<dbReference type="Gene3D" id="2.60.120.10">
    <property type="entry name" value="Jelly Rolls"/>
    <property type="match status" value="2"/>
</dbReference>
<feature type="compositionally biased region" description="Low complexity" evidence="14">
    <location>
        <begin position="359"/>
        <end position="388"/>
    </location>
</feature>
<dbReference type="InterPro" id="IPR018490">
    <property type="entry name" value="cNMP-bd_dom_sf"/>
</dbReference>
<dbReference type="CDD" id="cd12086">
    <property type="entry name" value="DD_cGKI-beta"/>
    <property type="match status" value="1"/>
</dbReference>
<feature type="coiled-coil region" evidence="13">
    <location>
        <begin position="25"/>
        <end position="52"/>
    </location>
</feature>
<dbReference type="SUPFAM" id="SSF57756">
    <property type="entry name" value="Retrovirus zinc finger-like domains"/>
    <property type="match status" value="1"/>
</dbReference>
<dbReference type="SUPFAM" id="SSF56672">
    <property type="entry name" value="DNA/RNA polymerases"/>
    <property type="match status" value="1"/>
</dbReference>
<gene>
    <name evidence="20" type="ORF">QTP70_001215</name>
</gene>
<dbReference type="PROSITE" id="PS50042">
    <property type="entry name" value="CNMP_BINDING_3"/>
    <property type="match status" value="2"/>
</dbReference>
<evidence type="ECO:0000256" key="5">
    <source>
        <dbReference type="ARBA" id="ARBA00022679"/>
    </source>
</evidence>
<dbReference type="GO" id="GO:0003676">
    <property type="term" value="F:nucleic acid binding"/>
    <property type="evidence" value="ECO:0007669"/>
    <property type="project" value="InterPro"/>
</dbReference>
<keyword evidence="21" id="KW-1185">Reference proteome</keyword>
<comment type="caution">
    <text evidence="20">The sequence shown here is derived from an EMBL/GenBank/DDBJ whole genome shotgun (WGS) entry which is preliminary data.</text>
</comment>
<dbReference type="InterPro" id="IPR036875">
    <property type="entry name" value="Znf_CCHC_sf"/>
</dbReference>
<dbReference type="GO" id="GO:0008270">
    <property type="term" value="F:zinc ion binding"/>
    <property type="evidence" value="ECO:0007669"/>
    <property type="project" value="UniProtKB-KW"/>
</dbReference>
<dbReference type="Gene3D" id="1.20.5.170">
    <property type="match status" value="1"/>
</dbReference>
<dbReference type="SMART" id="SM00343">
    <property type="entry name" value="ZnF_C2HC"/>
    <property type="match status" value="1"/>
</dbReference>
<feature type="domain" description="Protein kinase" evidence="15">
    <location>
        <begin position="1513"/>
        <end position="1786"/>
    </location>
</feature>
<dbReference type="Gene3D" id="3.30.200.20">
    <property type="entry name" value="Phosphorylase Kinase, domain 1"/>
    <property type="match status" value="1"/>
</dbReference>
<dbReference type="Proteomes" id="UP001274896">
    <property type="component" value="Unassembled WGS sequence"/>
</dbReference>
<dbReference type="InterPro" id="IPR043502">
    <property type="entry name" value="DNA/RNA_pol_sf"/>
</dbReference>
<evidence type="ECO:0000259" key="15">
    <source>
        <dbReference type="PROSITE" id="PS50011"/>
    </source>
</evidence>
<dbReference type="CDD" id="cd00038">
    <property type="entry name" value="CAP_ED"/>
    <property type="match status" value="2"/>
</dbReference>
<dbReference type="CDD" id="cd01650">
    <property type="entry name" value="RT_nLTR_like"/>
    <property type="match status" value="1"/>
</dbReference>
<comment type="similarity">
    <text evidence="1">Belongs to the protein kinase superfamily. AGC Ser/Thr protein kinase family. cGMP subfamily.</text>
</comment>
<feature type="region of interest" description="Disordered" evidence="14">
    <location>
        <begin position="1806"/>
        <end position="1834"/>
    </location>
</feature>
<dbReference type="GO" id="GO:0030553">
    <property type="term" value="F:cGMP binding"/>
    <property type="evidence" value="ECO:0007669"/>
    <property type="project" value="UniProtKB-KW"/>
</dbReference>
<keyword evidence="3" id="KW-0723">Serine/threonine-protein kinase</keyword>
<evidence type="ECO:0000256" key="14">
    <source>
        <dbReference type="SAM" id="MobiDB-lite"/>
    </source>
</evidence>
<feature type="compositionally biased region" description="Low complexity" evidence="14">
    <location>
        <begin position="326"/>
        <end position="352"/>
    </location>
</feature>
<dbReference type="PROSITE" id="PS50158">
    <property type="entry name" value="ZF_CCHC"/>
    <property type="match status" value="1"/>
</dbReference>
<keyword evidence="8" id="KW-0067">ATP-binding</keyword>
<dbReference type="PROSITE" id="PS50878">
    <property type="entry name" value="RT_POL"/>
    <property type="match status" value="1"/>
</dbReference>
<evidence type="ECO:0000256" key="7">
    <source>
        <dbReference type="ARBA" id="ARBA00022777"/>
    </source>
</evidence>
<feature type="domain" description="Cyclic nucleotide-binding" evidence="16">
    <location>
        <begin position="121"/>
        <end position="193"/>
    </location>
</feature>
<keyword evidence="12" id="KW-0479">Metal-binding</keyword>
<keyword evidence="6" id="KW-0547">Nucleotide-binding</keyword>
<feature type="domain" description="CCHC-type" evidence="17">
    <location>
        <begin position="295"/>
        <end position="311"/>
    </location>
</feature>
<evidence type="ECO:0000313" key="21">
    <source>
        <dbReference type="Proteomes" id="UP001274896"/>
    </source>
</evidence>
<evidence type="ECO:0000256" key="8">
    <source>
        <dbReference type="ARBA" id="ARBA00022840"/>
    </source>
</evidence>
<dbReference type="SMART" id="SM00100">
    <property type="entry name" value="cNMP"/>
    <property type="match status" value="2"/>
</dbReference>
<evidence type="ECO:0000256" key="2">
    <source>
        <dbReference type="ARBA" id="ARBA00012428"/>
    </source>
</evidence>
<dbReference type="PROSITE" id="PS00108">
    <property type="entry name" value="PROTEIN_KINASE_ST"/>
    <property type="match status" value="1"/>
</dbReference>
<dbReference type="InterPro" id="IPR011009">
    <property type="entry name" value="Kinase-like_dom_sf"/>
</dbReference>
<evidence type="ECO:0000256" key="11">
    <source>
        <dbReference type="ARBA" id="ARBA00047462"/>
    </source>
</evidence>
<keyword evidence="9" id="KW-0142">cGMP-binding</keyword>
<evidence type="ECO:0000259" key="16">
    <source>
        <dbReference type="PROSITE" id="PS50042"/>
    </source>
</evidence>
<evidence type="ECO:0000256" key="3">
    <source>
        <dbReference type="ARBA" id="ARBA00022527"/>
    </source>
</evidence>
<dbReference type="SMART" id="SM00220">
    <property type="entry name" value="S_TKc"/>
    <property type="match status" value="1"/>
</dbReference>
<name>A0AAE0R2E3_9TELE</name>
<evidence type="ECO:0000256" key="12">
    <source>
        <dbReference type="PROSITE-ProRule" id="PRU00047"/>
    </source>
</evidence>
<proteinExistence type="inferred from homology"/>
<comment type="catalytic activity">
    <reaction evidence="11">
        <text>L-seryl-[protein] + ATP = O-phospho-L-seryl-[protein] + ADP + H(+)</text>
        <dbReference type="Rhea" id="RHEA:17989"/>
        <dbReference type="Rhea" id="RHEA-COMP:9863"/>
        <dbReference type="Rhea" id="RHEA-COMP:11604"/>
        <dbReference type="ChEBI" id="CHEBI:15378"/>
        <dbReference type="ChEBI" id="CHEBI:29999"/>
        <dbReference type="ChEBI" id="CHEBI:30616"/>
        <dbReference type="ChEBI" id="CHEBI:83421"/>
        <dbReference type="ChEBI" id="CHEBI:456216"/>
        <dbReference type="EC" id="2.7.11.12"/>
    </reaction>
</comment>
<dbReference type="SUPFAM" id="SSF56112">
    <property type="entry name" value="Protein kinase-like (PK-like)"/>
    <property type="match status" value="1"/>
</dbReference>
<dbReference type="InterPro" id="IPR008271">
    <property type="entry name" value="Ser/Thr_kinase_AS"/>
</dbReference>
<evidence type="ECO:0000256" key="6">
    <source>
        <dbReference type="ARBA" id="ARBA00022741"/>
    </source>
</evidence>
<evidence type="ECO:0000313" key="20">
    <source>
        <dbReference type="EMBL" id="KAK3539330.1"/>
    </source>
</evidence>
<evidence type="ECO:0000256" key="10">
    <source>
        <dbReference type="ARBA" id="ARBA00047298"/>
    </source>
</evidence>
<dbReference type="PROSITE" id="PS50011">
    <property type="entry name" value="PROTEIN_KINASE_DOM"/>
    <property type="match status" value="1"/>
</dbReference>
<dbReference type="EMBL" id="JAUCMX010000007">
    <property type="protein sequence ID" value="KAK3539330.1"/>
    <property type="molecule type" value="Genomic_DNA"/>
</dbReference>
<dbReference type="InterPro" id="IPR014710">
    <property type="entry name" value="RmlC-like_jellyroll"/>
</dbReference>
<evidence type="ECO:0000259" key="18">
    <source>
        <dbReference type="PROSITE" id="PS50878"/>
    </source>
</evidence>
<dbReference type="EC" id="2.7.11.12" evidence="2"/>
<evidence type="ECO:0000259" key="17">
    <source>
        <dbReference type="PROSITE" id="PS50158"/>
    </source>
</evidence>
<reference evidence="20" key="1">
    <citation type="submission" date="2023-06" db="EMBL/GenBank/DDBJ databases">
        <title>Male Hemibagrus guttatus genome.</title>
        <authorList>
            <person name="Bian C."/>
        </authorList>
    </citation>
    <scope>NUCLEOTIDE SEQUENCE</scope>
    <source>
        <strain evidence="20">Male_cb2023</strain>
        <tissue evidence="20">Muscle</tissue>
    </source>
</reference>
<keyword evidence="7" id="KW-0418">Kinase</keyword>
<dbReference type="Pfam" id="PF00027">
    <property type="entry name" value="cNMP_binding"/>
    <property type="match status" value="2"/>
</dbReference>
<keyword evidence="13" id="KW-0175">Coiled coil</keyword>
<sequence length="1834" mass="204383">MGTLRDLQFALQLKIEELRQRDALIDELELELDAKDDLIRRLQGELDRLRVTLSCPGSATGQHRTSSVRVKRRSVLTEPTNLDLNLILQNPPMSHSKNQESQRVIETALRENEWLKYVGRQLSDLVDCVYLTTVAQGVRLIREGDEASQSFILEEGKLEVSRAGQKLHIIEAGTLFGELALLYNYTCTSTVTVGNVVGHENIVSASRMNSAIVVFLNDVEKVRKLTQNGIVVNNEMILVSPLSSPAKKVMLSNVPPFISDEAIGKELSRYGRMVSPITVEGFDYNIFVSSDTDIKCFKCGQTGHLARACPERQSDPGVSERPGQDAAEPAGVVPPAAAVQPAAEGPGAAAAPDLTGSEPQAQPAAQTPTGATSAPEKPRTAEPAAAEPRSARPDRKKPWSTEKSSVGSGAVLEPPALTEAGAEVQGNRMETPDTTPVQGDGGDVDMADEPVFKVPNKRKKQGKGQGKKQARKDMKVEERESDSDDCISDSVLTFDSQEEQINVIYSAEDIKEFLRNTKWQKNVVLEEFFPDRKQFIHDVKFFRREGVFVDVEIFRLKKLITRYTLNVTRDIVRSLKALEIEIVELQRLEATGDRGHIEALKSKKAKMNDLLDITAQGALVRSRFKSAAEMDAPSKFFFSLEQKNGQKRFIHAVRTESGDLLSESTEIRKQTVSFYSKLYSSEWSGAQVVEDSFLVGLPKLSERAARELDRELSLEELHEALQRMENGRASGIDGLPAEFYKAFWAVIGQDVLDVLRDSILRGELPLSCRRAVLTLLPKKGDLTHLKNWRPVSLLCTDYKLLSKALASRLTKVMERLIHQDQTYCVPDRSIFDNVYLIRDILDVSRLLGLKTGLIFLDQEKAFDRVEHEYLWKVLETFGFNPGFVAMIRVLYCEIESVLKVNGGLCAPFRVYRGIRQGCSLSGMLYSLAIEPLLNKLRSFLSGFNIPHANASVYLSAYADDLVVMINTQEDVNVLTAILNDFQILSSAKVNWAKSEAILVGEWGGGQPTLPGGLAWKRGGFKYLGVYLGTNEFLNKNWEGSVEHVKGRLSRWKRLVPKMSYRGRTLVINNLAASSLWHKLACVDPPPNLLANIQAQLVDFFWDGLHWIPQSVLHLPKEEGGQGLVQLSSRAAAFRLQFIQRLLTGPRDLVWRAAASGLLHTVKGLGLDRALFLMDTKMLDISGLPMFYRGLFKIWNVFKKQNKGCRSVHWLLEEPLVYGGRLDISGVTVPALSRTLVSSGIVTLRELVNIAGSDLSRAEDLAARMGLRSRRVVNQLLHRWRSALTSEERVQLMDYQHTETGPAEDESFPRLNIAPDLDGCAGPLLECRSEGEMDFGSVSGKLLYRACVKVLNKKKLSGRVDTPWRNVLGFNDDVKPEWRALYKPPLTKKAADLQWRILHALVSSKLWVLERQVFQRIMQRSSVLHITRCVDVLRSVPLLCALPEENLIKISDILQECHYRDGDYIVRYGVPGDTFFIVSSGQVRVLERRSVSEDSVCVSVLSRGDSFGDRALKGSALRFIGASTENGSNEPKARTADEDDGLCRVSLSEVQVHLKNDTSLVFVLKVINKHALVSSGNRARVLTEKQILMDARCPFIVSVCPAQRQGLLLFSGSFLVRLTWHRGPFDESAVRFYTTCVLEALRFLHGQGIIHRDLKPENVLLDQKGYAKLAGFSSAKQLASLQRTWSFCGSAAYQAPEIILHKGHGVMVDLWALGVFVYELLNGCPPFSGSDQLKICAAILKGIDAVEFPEAISNPAADFIKQLCRENPTERLGQRNGVRDIQGHKWFEGFDWDAVCKGSHTPPILPHVQGVSDFSSSEEQTGASPVDDSDWDKDF</sequence>
<feature type="compositionally biased region" description="Basic and acidic residues" evidence="14">
    <location>
        <begin position="389"/>
        <end position="400"/>
    </location>
</feature>
<evidence type="ECO:0000256" key="4">
    <source>
        <dbReference type="ARBA" id="ARBA00022535"/>
    </source>
</evidence>